<dbReference type="PROSITE" id="PS51032">
    <property type="entry name" value="AP2_ERF"/>
    <property type="match status" value="1"/>
</dbReference>
<dbReference type="Proteomes" id="UP000289340">
    <property type="component" value="Chromosome 2"/>
</dbReference>
<dbReference type="InterPro" id="IPR001471">
    <property type="entry name" value="AP2/ERF_dom"/>
</dbReference>
<dbReference type="AlphaFoldDB" id="A0A445LNM7"/>
<keyword evidence="2" id="KW-0805">Transcription regulation</keyword>
<dbReference type="InterPro" id="IPR016177">
    <property type="entry name" value="DNA-bd_dom_sf"/>
</dbReference>
<dbReference type="Pfam" id="PF00847">
    <property type="entry name" value="AP2"/>
    <property type="match status" value="1"/>
</dbReference>
<evidence type="ECO:0000256" key="5">
    <source>
        <dbReference type="ARBA" id="ARBA00023242"/>
    </source>
</evidence>
<dbReference type="InterPro" id="IPR044808">
    <property type="entry name" value="ERF_plant"/>
</dbReference>
<evidence type="ECO:0000256" key="6">
    <source>
        <dbReference type="ARBA" id="ARBA00024343"/>
    </source>
</evidence>
<dbReference type="SMR" id="A0A445LNM7"/>
<keyword evidence="9" id="KW-1185">Reference proteome</keyword>
<sequence length="215" mass="23841">MSSSSSSFFPAHITTDQEFSLIVAALTNVVSGSTSSSSVPEFRFPHSSPPLSAASLMPPPLPSIHTCRECNIAGCLGCNFFPEEQRKKYRGVRQRPSGKWAAEIRDRHRSARVWLGTFETAEDAARAYDKASFELRGPRAKLNFPLVDESLTLQPEMAATEEQINNEDNLNQGMGMDSHEFWDRINEADFHPFMMMMDFTGDSSDSAATGYTLSS</sequence>
<reference evidence="8 9" key="1">
    <citation type="submission" date="2018-09" db="EMBL/GenBank/DDBJ databases">
        <title>A high-quality reference genome of wild soybean provides a powerful tool to mine soybean genomes.</title>
        <authorList>
            <person name="Xie M."/>
            <person name="Chung C.Y.L."/>
            <person name="Li M.-W."/>
            <person name="Wong F.-L."/>
            <person name="Chan T.-F."/>
            <person name="Lam H.-M."/>
        </authorList>
    </citation>
    <scope>NUCLEOTIDE SEQUENCE [LARGE SCALE GENOMIC DNA]</scope>
    <source>
        <strain evidence="9">cv. W05</strain>
        <tissue evidence="8">Hypocotyl of etiolated seedlings</tissue>
    </source>
</reference>
<dbReference type="GO" id="GO:0005634">
    <property type="term" value="C:nucleus"/>
    <property type="evidence" value="ECO:0007669"/>
    <property type="project" value="UniProtKB-SubCell"/>
</dbReference>
<evidence type="ECO:0000259" key="7">
    <source>
        <dbReference type="PROSITE" id="PS51032"/>
    </source>
</evidence>
<keyword evidence="5" id="KW-0539">Nucleus</keyword>
<comment type="subcellular location">
    <subcellularLocation>
        <location evidence="1">Nucleus</location>
    </subcellularLocation>
</comment>
<dbReference type="FunFam" id="3.30.730.10:FF:000001">
    <property type="entry name" value="Ethylene-responsive transcription factor 2"/>
    <property type="match status" value="1"/>
</dbReference>
<dbReference type="SMART" id="SM00380">
    <property type="entry name" value="AP2"/>
    <property type="match status" value="1"/>
</dbReference>
<dbReference type="CDD" id="cd00018">
    <property type="entry name" value="AP2"/>
    <property type="match status" value="1"/>
</dbReference>
<organism evidence="8 9">
    <name type="scientific">Glycine soja</name>
    <name type="common">Wild soybean</name>
    <dbReference type="NCBI Taxonomy" id="3848"/>
    <lineage>
        <taxon>Eukaryota</taxon>
        <taxon>Viridiplantae</taxon>
        <taxon>Streptophyta</taxon>
        <taxon>Embryophyta</taxon>
        <taxon>Tracheophyta</taxon>
        <taxon>Spermatophyta</taxon>
        <taxon>Magnoliopsida</taxon>
        <taxon>eudicotyledons</taxon>
        <taxon>Gunneridae</taxon>
        <taxon>Pentapetalae</taxon>
        <taxon>rosids</taxon>
        <taxon>fabids</taxon>
        <taxon>Fabales</taxon>
        <taxon>Fabaceae</taxon>
        <taxon>Papilionoideae</taxon>
        <taxon>50 kb inversion clade</taxon>
        <taxon>NPAAA clade</taxon>
        <taxon>indigoferoid/millettioid clade</taxon>
        <taxon>Phaseoleae</taxon>
        <taxon>Glycine</taxon>
        <taxon>Glycine subgen. Soja</taxon>
    </lineage>
</organism>
<evidence type="ECO:0000313" key="8">
    <source>
        <dbReference type="EMBL" id="RZC24785.1"/>
    </source>
</evidence>
<keyword evidence="3" id="KW-0238">DNA-binding</keyword>
<dbReference type="Gene3D" id="3.30.730.10">
    <property type="entry name" value="AP2/ERF domain"/>
    <property type="match status" value="1"/>
</dbReference>
<name>A0A445LNM7_GLYSO</name>
<gene>
    <name evidence="8" type="ORF">D0Y65_003807</name>
</gene>
<evidence type="ECO:0000256" key="2">
    <source>
        <dbReference type="ARBA" id="ARBA00023015"/>
    </source>
</evidence>
<protein>
    <submittedName>
        <fullName evidence="8">Ethylene-responsive transcription factor ERF109</fullName>
    </submittedName>
</protein>
<evidence type="ECO:0000256" key="1">
    <source>
        <dbReference type="ARBA" id="ARBA00004123"/>
    </source>
</evidence>
<evidence type="ECO:0000313" key="9">
    <source>
        <dbReference type="Proteomes" id="UP000289340"/>
    </source>
</evidence>
<dbReference type="InterPro" id="IPR036955">
    <property type="entry name" value="AP2/ERF_dom_sf"/>
</dbReference>
<keyword evidence="4" id="KW-0804">Transcription</keyword>
<evidence type="ECO:0000256" key="4">
    <source>
        <dbReference type="ARBA" id="ARBA00023163"/>
    </source>
</evidence>
<dbReference type="SUPFAM" id="SSF54171">
    <property type="entry name" value="DNA-binding domain"/>
    <property type="match status" value="1"/>
</dbReference>
<proteinExistence type="inferred from homology"/>
<dbReference type="GO" id="GO:0009873">
    <property type="term" value="P:ethylene-activated signaling pathway"/>
    <property type="evidence" value="ECO:0007669"/>
    <property type="project" value="InterPro"/>
</dbReference>
<feature type="domain" description="AP2/ERF" evidence="7">
    <location>
        <begin position="88"/>
        <end position="145"/>
    </location>
</feature>
<dbReference type="PANTHER" id="PTHR31190:SF374">
    <property type="entry name" value="AP2_ERF DOMAIN-CONTAINING PROTEIN"/>
    <property type="match status" value="1"/>
</dbReference>
<dbReference type="GO" id="GO:0003700">
    <property type="term" value="F:DNA-binding transcription factor activity"/>
    <property type="evidence" value="ECO:0007669"/>
    <property type="project" value="InterPro"/>
</dbReference>
<dbReference type="EMBL" id="QZWG01000002">
    <property type="protein sequence ID" value="RZC24785.1"/>
    <property type="molecule type" value="Genomic_DNA"/>
</dbReference>
<dbReference type="PRINTS" id="PR00367">
    <property type="entry name" value="ETHRSPELEMNT"/>
</dbReference>
<comment type="caution">
    <text evidence="8">The sequence shown here is derived from an EMBL/GenBank/DDBJ whole genome shotgun (WGS) entry which is preliminary data.</text>
</comment>
<dbReference type="GO" id="GO:0003677">
    <property type="term" value="F:DNA binding"/>
    <property type="evidence" value="ECO:0007669"/>
    <property type="project" value="UniProtKB-KW"/>
</dbReference>
<evidence type="ECO:0000256" key="3">
    <source>
        <dbReference type="ARBA" id="ARBA00023125"/>
    </source>
</evidence>
<accession>A0A445LNM7</accession>
<dbReference type="PANTHER" id="PTHR31190">
    <property type="entry name" value="DNA-BINDING DOMAIN"/>
    <property type="match status" value="1"/>
</dbReference>
<comment type="similarity">
    <text evidence="6">Belongs to the AP2/ERF transcription factor family. ERF subfamily.</text>
</comment>